<gene>
    <name evidence="4" type="ORF">KHM83_11300</name>
</gene>
<evidence type="ECO:0000313" key="5">
    <source>
        <dbReference type="Proteomes" id="UP000746471"/>
    </source>
</evidence>
<comment type="caution">
    <text evidence="4">The sequence shown here is derived from an EMBL/GenBank/DDBJ whole genome shotgun (WGS) entry which is preliminary data.</text>
</comment>
<proteinExistence type="predicted"/>
<feature type="coiled-coil region" evidence="1">
    <location>
        <begin position="47"/>
        <end position="94"/>
    </location>
</feature>
<dbReference type="RefSeq" id="WP_213237126.1">
    <property type="nucleotide sequence ID" value="NZ_JAHBCL010000018.1"/>
</dbReference>
<feature type="domain" description="DUF4015" evidence="3">
    <location>
        <begin position="213"/>
        <end position="526"/>
    </location>
</feature>
<feature type="transmembrane region" description="Helical" evidence="2">
    <location>
        <begin position="7"/>
        <end position="27"/>
    </location>
</feature>
<protein>
    <recommendedName>
        <fullName evidence="3">DUF4015 domain-containing protein</fullName>
    </recommendedName>
</protein>
<keyword evidence="2" id="KW-1133">Transmembrane helix</keyword>
<accession>A0ABS5PT90</accession>
<keyword evidence="2" id="KW-0472">Membrane</keyword>
<evidence type="ECO:0000313" key="4">
    <source>
        <dbReference type="EMBL" id="MBS7527267.1"/>
    </source>
</evidence>
<dbReference type="Gene3D" id="3.20.20.80">
    <property type="entry name" value="Glycosidases"/>
    <property type="match status" value="1"/>
</dbReference>
<keyword evidence="5" id="KW-1185">Reference proteome</keyword>
<sequence>MKQSKKLLAIMGIAIVLVAFVIIGRQYNLFARSGNETAADEVTAMPSNDETESEKQARLEAERLEAERLEAERIEKERLEAERLEKIEKDIAENTWYIAKNDAAVYASVSEDASGDDPTVEGETTAAAEVPIATLSKRTEIYASDYIEDNEGNPKWVEIKSSYDALKPIGFVAYSDLVRSRADFITKPYEDADYTAFEKGGSYEDNPPQVVKGIYVTGPSASTARIDELIDLIDQTSLNTMVIDVKDDSGKLLFYTDAAGQYNPSANDSVYIKDIDSFVQKLKAHEIYLIARIVTFKSPVYAKANTDKAIVYKGGGLYSDADGLIWASAYNEDLWAYNVGVAKEAAAKGFDEIQFDYVRFPAISNKDRIDFRNETGATQVAAIQNYLKYAYGELSPMHVYVSADVFGWAATAINDVGIGQHWEAIANVVDYICPMMYPSHYGTNNFGLSVPDAQPYATVDASIKDALKRNENLETPAQIRPWIQDFTATWVKGHIRYGAAEVEAQIQALSDNGIDEFMLWNAGNRYSETAVKDE</sequence>
<dbReference type="EMBL" id="JAHBCL010000018">
    <property type="protein sequence ID" value="MBS7527267.1"/>
    <property type="molecule type" value="Genomic_DNA"/>
</dbReference>
<evidence type="ECO:0000256" key="2">
    <source>
        <dbReference type="SAM" id="Phobius"/>
    </source>
</evidence>
<dbReference type="SUPFAM" id="SSF51445">
    <property type="entry name" value="(Trans)glycosidases"/>
    <property type="match status" value="1"/>
</dbReference>
<dbReference type="InterPro" id="IPR017853">
    <property type="entry name" value="GH"/>
</dbReference>
<dbReference type="Pfam" id="PF13200">
    <property type="entry name" value="DUF4015"/>
    <property type="match status" value="1"/>
</dbReference>
<organism evidence="4 5">
    <name type="scientific">Fusibacter paucivorans</name>
    <dbReference type="NCBI Taxonomy" id="76009"/>
    <lineage>
        <taxon>Bacteria</taxon>
        <taxon>Bacillati</taxon>
        <taxon>Bacillota</taxon>
        <taxon>Clostridia</taxon>
        <taxon>Eubacteriales</taxon>
        <taxon>Eubacteriales Family XII. Incertae Sedis</taxon>
        <taxon>Fusibacter</taxon>
    </lineage>
</organism>
<evidence type="ECO:0000259" key="3">
    <source>
        <dbReference type="Pfam" id="PF13200"/>
    </source>
</evidence>
<name>A0ABS5PT90_9FIRM</name>
<evidence type="ECO:0000256" key="1">
    <source>
        <dbReference type="SAM" id="Coils"/>
    </source>
</evidence>
<keyword evidence="2" id="KW-0812">Transmembrane</keyword>
<reference evidence="4 5" key="1">
    <citation type="submission" date="2021-05" db="EMBL/GenBank/DDBJ databases">
        <title>Fusibacter ferrireducens sp. nov., an anaerobic, sulfur- and Fe-reducing bacterium isolated from the mangrove sediment.</title>
        <authorList>
            <person name="Qiu D."/>
        </authorList>
    </citation>
    <scope>NUCLEOTIDE SEQUENCE [LARGE SCALE GENOMIC DNA]</scope>
    <source>
        <strain evidence="4 5">DSM 12116</strain>
    </source>
</reference>
<keyword evidence="1" id="KW-0175">Coiled coil</keyword>
<dbReference type="Proteomes" id="UP000746471">
    <property type="component" value="Unassembled WGS sequence"/>
</dbReference>
<dbReference type="InterPro" id="IPR025275">
    <property type="entry name" value="DUF4015"/>
</dbReference>